<gene>
    <name evidence="1" type="ORF">OUZ56_011251</name>
</gene>
<dbReference type="Proteomes" id="UP001234178">
    <property type="component" value="Unassembled WGS sequence"/>
</dbReference>
<proteinExistence type="predicted"/>
<accession>A0ABQ9YZN5</accession>
<evidence type="ECO:0000313" key="2">
    <source>
        <dbReference type="Proteomes" id="UP001234178"/>
    </source>
</evidence>
<keyword evidence="2" id="KW-1185">Reference proteome</keyword>
<name>A0ABQ9YZN5_9CRUS</name>
<organism evidence="1 2">
    <name type="scientific">Daphnia magna</name>
    <dbReference type="NCBI Taxonomy" id="35525"/>
    <lineage>
        <taxon>Eukaryota</taxon>
        <taxon>Metazoa</taxon>
        <taxon>Ecdysozoa</taxon>
        <taxon>Arthropoda</taxon>
        <taxon>Crustacea</taxon>
        <taxon>Branchiopoda</taxon>
        <taxon>Diplostraca</taxon>
        <taxon>Cladocera</taxon>
        <taxon>Anomopoda</taxon>
        <taxon>Daphniidae</taxon>
        <taxon>Daphnia</taxon>
    </lineage>
</organism>
<reference evidence="1 2" key="1">
    <citation type="journal article" date="2023" name="Nucleic Acids Res.">
        <title>The hologenome of Daphnia magna reveals possible DNA methylation and microbiome-mediated evolution of the host genome.</title>
        <authorList>
            <person name="Chaturvedi A."/>
            <person name="Li X."/>
            <person name="Dhandapani V."/>
            <person name="Marshall H."/>
            <person name="Kissane S."/>
            <person name="Cuenca-Cambronero M."/>
            <person name="Asole G."/>
            <person name="Calvet F."/>
            <person name="Ruiz-Romero M."/>
            <person name="Marangio P."/>
            <person name="Guigo R."/>
            <person name="Rago D."/>
            <person name="Mirbahai L."/>
            <person name="Eastwood N."/>
            <person name="Colbourne J.K."/>
            <person name="Zhou J."/>
            <person name="Mallon E."/>
            <person name="Orsini L."/>
        </authorList>
    </citation>
    <scope>NUCLEOTIDE SEQUENCE [LARGE SCALE GENOMIC DNA]</scope>
    <source>
        <strain evidence="1">LRV0_1</strain>
    </source>
</reference>
<protein>
    <submittedName>
        <fullName evidence="1">Uncharacterized protein</fullName>
    </submittedName>
</protein>
<dbReference type="EMBL" id="JAOYFB010000002">
    <property type="protein sequence ID" value="KAK4006096.1"/>
    <property type="molecule type" value="Genomic_DNA"/>
</dbReference>
<sequence length="93" mass="10774">MNPMSLLKRMMTQAIQQSGKKKKGRRYQVLSDFSVNIWILGGRHTYELLHDNLPGIFVSPRTVRAELEKYNASCMPGVIHLDVLLEVIRTNRY</sequence>
<evidence type="ECO:0000313" key="1">
    <source>
        <dbReference type="EMBL" id="KAK4006096.1"/>
    </source>
</evidence>
<comment type="caution">
    <text evidence="1">The sequence shown here is derived from an EMBL/GenBank/DDBJ whole genome shotgun (WGS) entry which is preliminary data.</text>
</comment>